<name>L9W7Y2_9EURY</name>
<proteinExistence type="inferred from homology"/>
<dbReference type="InterPro" id="IPR006015">
    <property type="entry name" value="Universal_stress_UspA"/>
</dbReference>
<reference evidence="3 4" key="1">
    <citation type="journal article" date="2014" name="PLoS Genet.">
        <title>Phylogenetically driven sequencing of extremely halophilic archaea reveals strategies for static and dynamic osmo-response.</title>
        <authorList>
            <person name="Becker E.A."/>
            <person name="Seitzer P.M."/>
            <person name="Tritt A."/>
            <person name="Larsen D."/>
            <person name="Krusor M."/>
            <person name="Yao A.I."/>
            <person name="Wu D."/>
            <person name="Madern D."/>
            <person name="Eisen J.A."/>
            <person name="Darling A.E."/>
            <person name="Facciotti M.T."/>
        </authorList>
    </citation>
    <scope>NUCLEOTIDE SEQUENCE [LARGE SCALE GENOMIC DNA]</scope>
    <source>
        <strain evidence="3 4">GA33</strain>
    </source>
</reference>
<comment type="similarity">
    <text evidence="1">Belongs to the universal stress protein A family.</text>
</comment>
<keyword evidence="4" id="KW-1185">Reference proteome</keyword>
<dbReference type="PANTHER" id="PTHR46268">
    <property type="entry name" value="STRESS RESPONSE PROTEIN NHAX"/>
    <property type="match status" value="1"/>
</dbReference>
<organism evidence="3 4">
    <name type="scientific">Natronorubrum tibetense GA33</name>
    <dbReference type="NCBI Taxonomy" id="1114856"/>
    <lineage>
        <taxon>Archaea</taxon>
        <taxon>Methanobacteriati</taxon>
        <taxon>Methanobacteriota</taxon>
        <taxon>Stenosarchaea group</taxon>
        <taxon>Halobacteria</taxon>
        <taxon>Halobacteriales</taxon>
        <taxon>Natrialbaceae</taxon>
        <taxon>Natronorubrum</taxon>
    </lineage>
</organism>
<evidence type="ECO:0000313" key="3">
    <source>
        <dbReference type="EMBL" id="ELY45442.1"/>
    </source>
</evidence>
<dbReference type="PATRIC" id="fig|1114856.3.peg.706"/>
<evidence type="ECO:0000313" key="4">
    <source>
        <dbReference type="Proteomes" id="UP000011599"/>
    </source>
</evidence>
<protein>
    <submittedName>
        <fullName evidence="3">UspA domain-containing protein</fullName>
    </submittedName>
</protein>
<evidence type="ECO:0000259" key="2">
    <source>
        <dbReference type="Pfam" id="PF00582"/>
    </source>
</evidence>
<dbReference type="SUPFAM" id="SSF52402">
    <property type="entry name" value="Adenine nucleotide alpha hydrolases-like"/>
    <property type="match status" value="1"/>
</dbReference>
<dbReference type="OrthoDB" id="105697at2157"/>
<sequence>MTKHVLVPLDGSDPSWTAFDHALDQHAGDRISVLNVVDPAEGVYPGPEGGYYDGTVFDHAFERGETLCEQARDRLEERGEHAETILETAVETGRPARTIIQYAEEHDVDHVVLGSHGRKGVSRVLLGSVAETVARRAPVPVTIVR</sequence>
<dbReference type="InterPro" id="IPR006016">
    <property type="entry name" value="UspA"/>
</dbReference>
<dbReference type="PANTHER" id="PTHR46268:SF24">
    <property type="entry name" value="UNIVERSAL STRESS PROTEIN"/>
    <property type="match status" value="1"/>
</dbReference>
<dbReference type="EMBL" id="AOHW01000007">
    <property type="protein sequence ID" value="ELY45442.1"/>
    <property type="molecule type" value="Genomic_DNA"/>
</dbReference>
<dbReference type="Proteomes" id="UP000011599">
    <property type="component" value="Unassembled WGS sequence"/>
</dbReference>
<dbReference type="RefSeq" id="WP_006088404.1">
    <property type="nucleotide sequence ID" value="NZ_AOHW01000007.1"/>
</dbReference>
<dbReference type="Pfam" id="PF00582">
    <property type="entry name" value="Usp"/>
    <property type="match status" value="1"/>
</dbReference>
<dbReference type="AlphaFoldDB" id="L9W7Y2"/>
<evidence type="ECO:0000256" key="1">
    <source>
        <dbReference type="ARBA" id="ARBA00008791"/>
    </source>
</evidence>
<dbReference type="eggNOG" id="arCOG02053">
    <property type="taxonomic scope" value="Archaea"/>
</dbReference>
<gene>
    <name evidence="3" type="ORF">C496_03438</name>
</gene>
<dbReference type="PRINTS" id="PR01438">
    <property type="entry name" value="UNVRSLSTRESS"/>
</dbReference>
<dbReference type="InterPro" id="IPR014729">
    <property type="entry name" value="Rossmann-like_a/b/a_fold"/>
</dbReference>
<dbReference type="Gene3D" id="3.40.50.620">
    <property type="entry name" value="HUPs"/>
    <property type="match status" value="1"/>
</dbReference>
<dbReference type="STRING" id="1114856.GCA_000383975_03534"/>
<feature type="domain" description="UspA" evidence="2">
    <location>
        <begin position="1"/>
        <end position="145"/>
    </location>
</feature>
<accession>L9W7Y2</accession>
<comment type="caution">
    <text evidence="3">The sequence shown here is derived from an EMBL/GenBank/DDBJ whole genome shotgun (WGS) entry which is preliminary data.</text>
</comment>
<dbReference type="CDD" id="cd00293">
    <property type="entry name" value="USP-like"/>
    <property type="match status" value="1"/>
</dbReference>